<dbReference type="Pfam" id="PF11660">
    <property type="entry name" value="DUF3262"/>
    <property type="match status" value="1"/>
</dbReference>
<proteinExistence type="predicted"/>
<gene>
    <name evidence="1" type="ORF">ABVT43_17515</name>
</gene>
<evidence type="ECO:0000313" key="2">
    <source>
        <dbReference type="Proteomes" id="UP001548189"/>
    </source>
</evidence>
<protein>
    <submittedName>
        <fullName evidence="1">DUF3262 family protein</fullName>
    </submittedName>
</protein>
<dbReference type="Proteomes" id="UP001548189">
    <property type="component" value="Unassembled WGS sequence"/>
</dbReference>
<evidence type="ECO:0000313" key="1">
    <source>
        <dbReference type="EMBL" id="MET1256945.1"/>
    </source>
</evidence>
<keyword evidence="2" id="KW-1185">Reference proteome</keyword>
<name>A0ABV2BYF7_9GAMM</name>
<sequence length="77" mass="8497">MSTAEQIAAFLAGSGISMSDLKILFASILMSLTFIFVMIMMRGNHRSWSGGYIDLAEYASRTIGLVFILLIITYLVN</sequence>
<dbReference type="EMBL" id="JBEVCJ010000031">
    <property type="protein sequence ID" value="MET1256945.1"/>
    <property type="molecule type" value="Genomic_DNA"/>
</dbReference>
<accession>A0ABV2BYF7</accession>
<dbReference type="InterPro" id="IPR021676">
    <property type="entry name" value="DUF3262"/>
</dbReference>
<reference evidence="1 2" key="1">
    <citation type="submission" date="2024-06" db="EMBL/GenBank/DDBJ databases">
        <authorList>
            <person name="Li F."/>
        </authorList>
    </citation>
    <scope>NUCLEOTIDE SEQUENCE [LARGE SCALE GENOMIC DNA]</scope>
    <source>
        <strain evidence="1 2">GXAS 311</strain>
    </source>
</reference>
<organism evidence="1 2">
    <name type="scientific">Aliikangiella maris</name>
    <dbReference type="NCBI Taxonomy" id="3162458"/>
    <lineage>
        <taxon>Bacteria</taxon>
        <taxon>Pseudomonadati</taxon>
        <taxon>Pseudomonadota</taxon>
        <taxon>Gammaproteobacteria</taxon>
        <taxon>Oceanospirillales</taxon>
        <taxon>Pleioneaceae</taxon>
        <taxon>Aliikangiella</taxon>
    </lineage>
</organism>
<comment type="caution">
    <text evidence="1">The sequence shown here is derived from an EMBL/GenBank/DDBJ whole genome shotgun (WGS) entry which is preliminary data.</text>
</comment>